<dbReference type="InterPro" id="IPR036291">
    <property type="entry name" value="NAD(P)-bd_dom_sf"/>
</dbReference>
<evidence type="ECO:0000313" key="3">
    <source>
        <dbReference type="Proteomes" id="UP001296104"/>
    </source>
</evidence>
<protein>
    <submittedName>
        <fullName evidence="2">Zinc-type alcohol dehydrogenase</fullName>
    </submittedName>
</protein>
<keyword evidence="3" id="KW-1185">Reference proteome</keyword>
<gene>
    <name evidence="2" type="ORF">LECACI_7A005349</name>
</gene>
<dbReference type="SMART" id="SM00829">
    <property type="entry name" value="PKS_ER"/>
    <property type="match status" value="1"/>
</dbReference>
<dbReference type="AlphaFoldDB" id="A0AAI8Z0I9"/>
<dbReference type="Gene3D" id="3.90.180.10">
    <property type="entry name" value="Medium-chain alcohol dehydrogenases, catalytic domain"/>
    <property type="match status" value="1"/>
</dbReference>
<dbReference type="SUPFAM" id="SSF50129">
    <property type="entry name" value="GroES-like"/>
    <property type="match status" value="1"/>
</dbReference>
<dbReference type="PANTHER" id="PTHR44013">
    <property type="entry name" value="ZINC-TYPE ALCOHOL DEHYDROGENASE-LIKE PROTEIN C16A3.02C"/>
    <property type="match status" value="1"/>
</dbReference>
<dbReference type="Proteomes" id="UP001296104">
    <property type="component" value="Unassembled WGS sequence"/>
</dbReference>
<dbReference type="EMBL" id="CAVMBE010000034">
    <property type="protein sequence ID" value="CAK4029961.1"/>
    <property type="molecule type" value="Genomic_DNA"/>
</dbReference>
<dbReference type="PANTHER" id="PTHR44013:SF1">
    <property type="entry name" value="ZINC-TYPE ALCOHOL DEHYDROGENASE-LIKE PROTEIN C16A3.02C"/>
    <property type="match status" value="1"/>
</dbReference>
<proteinExistence type="predicted"/>
<dbReference type="Gene3D" id="3.40.50.720">
    <property type="entry name" value="NAD(P)-binding Rossmann-like Domain"/>
    <property type="match status" value="1"/>
</dbReference>
<dbReference type="CDD" id="cd08267">
    <property type="entry name" value="MDR1"/>
    <property type="match status" value="1"/>
</dbReference>
<comment type="caution">
    <text evidence="2">The sequence shown here is derived from an EMBL/GenBank/DDBJ whole genome shotgun (WGS) entry which is preliminary data.</text>
</comment>
<accession>A0AAI8Z0I9</accession>
<evidence type="ECO:0000259" key="1">
    <source>
        <dbReference type="SMART" id="SM00829"/>
    </source>
</evidence>
<name>A0AAI8Z0I9_9PEZI</name>
<dbReference type="InterPro" id="IPR052733">
    <property type="entry name" value="Chloroplast_QOR"/>
</dbReference>
<dbReference type="InterPro" id="IPR011032">
    <property type="entry name" value="GroES-like_sf"/>
</dbReference>
<reference evidence="2" key="1">
    <citation type="submission" date="2023-11" db="EMBL/GenBank/DDBJ databases">
        <authorList>
            <person name="Alioto T."/>
            <person name="Alioto T."/>
            <person name="Gomez Garrido J."/>
        </authorList>
    </citation>
    <scope>NUCLEOTIDE SEQUENCE</scope>
</reference>
<dbReference type="GO" id="GO:0016491">
    <property type="term" value="F:oxidoreductase activity"/>
    <property type="evidence" value="ECO:0007669"/>
    <property type="project" value="InterPro"/>
</dbReference>
<dbReference type="Pfam" id="PF13602">
    <property type="entry name" value="ADH_zinc_N_2"/>
    <property type="match status" value="1"/>
</dbReference>
<organism evidence="2 3">
    <name type="scientific">Lecanosticta acicola</name>
    <dbReference type="NCBI Taxonomy" id="111012"/>
    <lineage>
        <taxon>Eukaryota</taxon>
        <taxon>Fungi</taxon>
        <taxon>Dikarya</taxon>
        <taxon>Ascomycota</taxon>
        <taxon>Pezizomycotina</taxon>
        <taxon>Dothideomycetes</taxon>
        <taxon>Dothideomycetidae</taxon>
        <taxon>Mycosphaerellales</taxon>
        <taxon>Mycosphaerellaceae</taxon>
        <taxon>Lecanosticta</taxon>
    </lineage>
</organism>
<dbReference type="SUPFAM" id="SSF51735">
    <property type="entry name" value="NAD(P)-binding Rossmann-fold domains"/>
    <property type="match status" value="1"/>
</dbReference>
<dbReference type="InterPro" id="IPR013154">
    <property type="entry name" value="ADH-like_N"/>
</dbReference>
<sequence length="342" mass="36457">MSSPQAPSTMRAMQISSSAGGIEKNLHINASAPIPKRKPDQHLVEVIATALNPVDYKPVEAPLVTRYLLSKPHTPVIDYVGKIVQPADGSSLQPGQIVFGGASVHVLGGALAEYTTSKKTSVAPLPEGLDPVWGATVCVAGLTAYQSISPCVKEGDSVFLNGGSGGTGVFGIQIAKAKGCHVTTTCSTPNVELCKSLGADEVIDYKKSNVLQALIASGRKYDHVVDNVSGQPELYFKMHEYTRPGAVWVQVGAKVTLTGLKQITSMMLLPGFLGGGKRKFQFFATDQKTEDLAQIGAWMKSGQVKPIIDSKFKFEDAPRAFERLKTDRARGKIVVEVATESS</sequence>
<dbReference type="Pfam" id="PF08240">
    <property type="entry name" value="ADH_N"/>
    <property type="match status" value="1"/>
</dbReference>
<evidence type="ECO:0000313" key="2">
    <source>
        <dbReference type="EMBL" id="CAK4029961.1"/>
    </source>
</evidence>
<dbReference type="InterPro" id="IPR020843">
    <property type="entry name" value="ER"/>
</dbReference>
<feature type="domain" description="Enoyl reductase (ER)" evidence="1">
    <location>
        <begin position="21"/>
        <end position="335"/>
    </location>
</feature>